<proteinExistence type="predicted"/>
<keyword evidence="3" id="KW-1185">Reference proteome</keyword>
<feature type="region of interest" description="Disordered" evidence="1">
    <location>
        <begin position="1"/>
        <end position="32"/>
    </location>
</feature>
<dbReference type="OrthoDB" id="10646463at2759"/>
<dbReference type="Proteomes" id="UP000007264">
    <property type="component" value="Unassembled WGS sequence"/>
</dbReference>
<dbReference type="RefSeq" id="XP_005647009.1">
    <property type="nucleotide sequence ID" value="XM_005646952.1"/>
</dbReference>
<dbReference type="KEGG" id="csl:COCSUDRAFT_56146"/>
<name>I0YVP6_COCSC</name>
<dbReference type="AlphaFoldDB" id="I0YVP6"/>
<evidence type="ECO:0000256" key="1">
    <source>
        <dbReference type="SAM" id="MobiDB-lite"/>
    </source>
</evidence>
<comment type="caution">
    <text evidence="2">The sequence shown here is derived from an EMBL/GenBank/DDBJ whole genome shotgun (WGS) entry which is preliminary data.</text>
</comment>
<evidence type="ECO:0000313" key="2">
    <source>
        <dbReference type="EMBL" id="EIE22465.1"/>
    </source>
</evidence>
<sequence>MPIQAEELAEASVCQGAEPEQQEEQGSADRVPHDQWFRSLRARLRQRFCQVCDVQELHGTVDAKVDEVLARLHDDSASALDQGISVPSGLRHSREQPSCSLDDADISCSLLQQEEEQPGIMLDPGHDDVNVDQTPVSSFGRLDDFFQYNADLEEVNVNRPGPLVCSPLAELQTAGAITQHADLPWINDAEILADHFLRSPCPSLSSDAPALSGDEIISLGVADSPGEWDSAVQSEKQDDAAWFDRAMTEVDGPDVSEESKLDIENFAQFCASLEQ</sequence>
<reference evidence="2 3" key="1">
    <citation type="journal article" date="2012" name="Genome Biol.">
        <title>The genome of the polar eukaryotic microalga coccomyxa subellipsoidea reveals traits of cold adaptation.</title>
        <authorList>
            <person name="Blanc G."/>
            <person name="Agarkova I."/>
            <person name="Grimwood J."/>
            <person name="Kuo A."/>
            <person name="Brueggeman A."/>
            <person name="Dunigan D."/>
            <person name="Gurnon J."/>
            <person name="Ladunga I."/>
            <person name="Lindquist E."/>
            <person name="Lucas S."/>
            <person name="Pangilinan J."/>
            <person name="Proschold T."/>
            <person name="Salamov A."/>
            <person name="Schmutz J."/>
            <person name="Weeks D."/>
            <person name="Yamada T."/>
            <person name="Claverie J.M."/>
            <person name="Grigoriev I."/>
            <person name="Van Etten J."/>
            <person name="Lomsadze A."/>
            <person name="Borodovsky M."/>
        </authorList>
    </citation>
    <scope>NUCLEOTIDE SEQUENCE [LARGE SCALE GENOMIC DNA]</scope>
    <source>
        <strain evidence="2 3">C-169</strain>
    </source>
</reference>
<evidence type="ECO:0000313" key="3">
    <source>
        <dbReference type="Proteomes" id="UP000007264"/>
    </source>
</evidence>
<accession>I0YVP6</accession>
<dbReference type="EMBL" id="AGSI01000010">
    <property type="protein sequence ID" value="EIE22465.1"/>
    <property type="molecule type" value="Genomic_DNA"/>
</dbReference>
<protein>
    <submittedName>
        <fullName evidence="2">Uncharacterized protein</fullName>
    </submittedName>
</protein>
<gene>
    <name evidence="2" type="ORF">COCSUDRAFT_56146</name>
</gene>
<dbReference type="GeneID" id="17040451"/>
<organism evidence="2 3">
    <name type="scientific">Coccomyxa subellipsoidea (strain C-169)</name>
    <name type="common">Green microalga</name>
    <dbReference type="NCBI Taxonomy" id="574566"/>
    <lineage>
        <taxon>Eukaryota</taxon>
        <taxon>Viridiplantae</taxon>
        <taxon>Chlorophyta</taxon>
        <taxon>core chlorophytes</taxon>
        <taxon>Trebouxiophyceae</taxon>
        <taxon>Trebouxiophyceae incertae sedis</taxon>
        <taxon>Coccomyxaceae</taxon>
        <taxon>Coccomyxa</taxon>
        <taxon>Coccomyxa subellipsoidea</taxon>
    </lineage>
</organism>